<dbReference type="EMBL" id="CWQY01000006">
    <property type="protein sequence ID" value="CSC41379.1"/>
    <property type="molecule type" value="Genomic_DNA"/>
</dbReference>
<sequence length="59" mass="7146">MTLYRQPTWRWNQLQHVNWKGSYHPLWDEASFCERGKSYILLFRFFVGGVGEEEVEEGH</sequence>
<proteinExistence type="predicted"/>
<evidence type="ECO:0000313" key="1">
    <source>
        <dbReference type="EMBL" id="CSC41379.1"/>
    </source>
</evidence>
<dbReference type="Proteomes" id="UP000041770">
    <property type="component" value="Unassembled WGS sequence"/>
</dbReference>
<dbReference type="AlphaFoldDB" id="A0A655YNR8"/>
<name>A0A655YNR8_VIBCL</name>
<organism evidence="1 2">
    <name type="scientific">Vibrio cholerae</name>
    <dbReference type="NCBI Taxonomy" id="666"/>
    <lineage>
        <taxon>Bacteria</taxon>
        <taxon>Pseudomonadati</taxon>
        <taxon>Pseudomonadota</taxon>
        <taxon>Gammaproteobacteria</taxon>
        <taxon>Vibrionales</taxon>
        <taxon>Vibrionaceae</taxon>
        <taxon>Vibrio</taxon>
    </lineage>
</organism>
<accession>A0A655YNR8</accession>
<reference evidence="1 2" key="1">
    <citation type="submission" date="2015-07" db="EMBL/GenBank/DDBJ databases">
        <authorList>
            <consortium name="Pathogen Informatics"/>
        </authorList>
    </citation>
    <scope>NUCLEOTIDE SEQUENCE [LARGE SCALE GENOMIC DNA]</scope>
    <source>
        <strain evidence="1 2">A316</strain>
    </source>
</reference>
<protein>
    <submittedName>
        <fullName evidence="1">Uncharacterized protein</fullName>
    </submittedName>
</protein>
<evidence type="ECO:0000313" key="2">
    <source>
        <dbReference type="Proteomes" id="UP000041770"/>
    </source>
</evidence>
<gene>
    <name evidence="1" type="ORF">ERS013200_01366</name>
</gene>